<name>A0A8X6I3U2_TRICU</name>
<proteinExistence type="predicted"/>
<reference evidence="1" key="1">
    <citation type="submission" date="2020-07" db="EMBL/GenBank/DDBJ databases">
        <title>Multicomponent nature underlies the extraordinary mechanical properties of spider dragline silk.</title>
        <authorList>
            <person name="Kono N."/>
            <person name="Nakamura H."/>
            <person name="Mori M."/>
            <person name="Yoshida Y."/>
            <person name="Ohtoshi R."/>
            <person name="Malay A.D."/>
            <person name="Moran D.A.P."/>
            <person name="Tomita M."/>
            <person name="Numata K."/>
            <person name="Arakawa K."/>
        </authorList>
    </citation>
    <scope>NUCLEOTIDE SEQUENCE</scope>
</reference>
<keyword evidence="2" id="KW-1185">Reference proteome</keyword>
<protein>
    <submittedName>
        <fullName evidence="1">Uncharacterized protein</fullName>
    </submittedName>
</protein>
<dbReference type="AlphaFoldDB" id="A0A8X6I3U2"/>
<organism evidence="1 2">
    <name type="scientific">Trichonephila clavata</name>
    <name type="common">Joro spider</name>
    <name type="synonym">Nephila clavata</name>
    <dbReference type="NCBI Taxonomy" id="2740835"/>
    <lineage>
        <taxon>Eukaryota</taxon>
        <taxon>Metazoa</taxon>
        <taxon>Ecdysozoa</taxon>
        <taxon>Arthropoda</taxon>
        <taxon>Chelicerata</taxon>
        <taxon>Arachnida</taxon>
        <taxon>Araneae</taxon>
        <taxon>Araneomorphae</taxon>
        <taxon>Entelegynae</taxon>
        <taxon>Araneoidea</taxon>
        <taxon>Nephilidae</taxon>
        <taxon>Trichonephila</taxon>
    </lineage>
</organism>
<evidence type="ECO:0000313" key="1">
    <source>
        <dbReference type="EMBL" id="GFQ87047.1"/>
    </source>
</evidence>
<comment type="caution">
    <text evidence="1">The sequence shown here is derived from an EMBL/GenBank/DDBJ whole genome shotgun (WGS) entry which is preliminary data.</text>
</comment>
<dbReference type="EMBL" id="BMAO01003312">
    <property type="protein sequence ID" value="GFQ87047.1"/>
    <property type="molecule type" value="Genomic_DNA"/>
</dbReference>
<dbReference type="OrthoDB" id="10388791at2759"/>
<sequence>MEQGRKVTWDALKKKLQQTCCHLWFRGDVFPDEVRYVSAVTARIHFVLQLLMPVPSETTLHEMGYCFGINSSFSAEQARTGGFEGDLMIVLQ</sequence>
<gene>
    <name evidence="1" type="ORF">TNCT_275751</name>
</gene>
<accession>A0A8X6I3U2</accession>
<dbReference type="Proteomes" id="UP000887116">
    <property type="component" value="Unassembled WGS sequence"/>
</dbReference>
<evidence type="ECO:0000313" key="2">
    <source>
        <dbReference type="Proteomes" id="UP000887116"/>
    </source>
</evidence>